<feature type="transmembrane region" description="Helical" evidence="1">
    <location>
        <begin position="316"/>
        <end position="335"/>
    </location>
</feature>
<keyword evidence="1" id="KW-1133">Transmembrane helix</keyword>
<dbReference type="EMBL" id="NXGD01000002">
    <property type="protein sequence ID" value="PRN01368.1"/>
    <property type="molecule type" value="Genomic_DNA"/>
</dbReference>
<accession>A0A2S9TRA1</accession>
<feature type="transmembrane region" description="Helical" evidence="1">
    <location>
        <begin position="12"/>
        <end position="28"/>
    </location>
</feature>
<evidence type="ECO:0008006" key="4">
    <source>
        <dbReference type="Google" id="ProtNLM"/>
    </source>
</evidence>
<dbReference type="AlphaFoldDB" id="A0A2S9TRA1"/>
<feature type="transmembrane region" description="Helical" evidence="1">
    <location>
        <begin position="220"/>
        <end position="238"/>
    </location>
</feature>
<reference evidence="2 3" key="1">
    <citation type="submission" date="2017-09" db="EMBL/GenBank/DDBJ databases">
        <title>Reassesment of A. cryaerophilus.</title>
        <authorList>
            <person name="Perez-Cataluna A."/>
            <person name="Collado L."/>
            <person name="Salgado O."/>
            <person name="Lefinanco V."/>
            <person name="Figueras M.J."/>
        </authorList>
    </citation>
    <scope>NUCLEOTIDE SEQUENCE [LARGE SCALE GENOMIC DNA]</scope>
    <source>
        <strain evidence="2 3">LMG 10229</strain>
    </source>
</reference>
<organism evidence="2 3">
    <name type="scientific">Aliarcobacter cryaerophilus</name>
    <dbReference type="NCBI Taxonomy" id="28198"/>
    <lineage>
        <taxon>Bacteria</taxon>
        <taxon>Pseudomonadati</taxon>
        <taxon>Campylobacterota</taxon>
        <taxon>Epsilonproteobacteria</taxon>
        <taxon>Campylobacterales</taxon>
        <taxon>Arcobacteraceae</taxon>
        <taxon>Aliarcobacter</taxon>
    </lineage>
</organism>
<keyword evidence="1" id="KW-0472">Membrane</keyword>
<name>A0A2S9TRA1_9BACT</name>
<evidence type="ECO:0000256" key="1">
    <source>
        <dbReference type="SAM" id="Phobius"/>
    </source>
</evidence>
<feature type="transmembrane region" description="Helical" evidence="1">
    <location>
        <begin position="73"/>
        <end position="90"/>
    </location>
</feature>
<feature type="transmembrane region" description="Helical" evidence="1">
    <location>
        <begin position="169"/>
        <end position="191"/>
    </location>
</feature>
<feature type="transmembrane region" description="Helical" evidence="1">
    <location>
        <begin position="198"/>
        <end position="214"/>
    </location>
</feature>
<feature type="transmembrane region" description="Helical" evidence="1">
    <location>
        <begin position="367"/>
        <end position="384"/>
    </location>
</feature>
<sequence>MTKIFPTSNINISKLIIFLILCPIFISLDISDGLKFDAYYFNVYNYPSIPISILVLGIISVLNFKIFFKNKSFLILSFFIILYIFLNILFGHTRAIIVGIGMLLFFVSYIIFSCKKYKVEYKTLFYILFFVLVLKFFIDIYLFYTTSYAGKLTHNINPFSTIFFLNQKFVIYSFYDYFAFIYYISSVFSIYNIIKKQYIKSSLILLFISFMVVNNTQSRIFIYGIYLIPILIFSYYLFKSFGLRLYIYICILVVFIVTISLGVYDFNMFDESLQTRNKHALGYFTDFSFINILLPFINEYRINTPSSSFHNEFLEIWSFFGLVLFYYLFLLRNVFLNVDRKFNLIAYLIIFILLMGMTIQLNLTNPYVGIISGMIFGILTKNKVTI</sequence>
<feature type="transmembrane region" description="Helical" evidence="1">
    <location>
        <begin position="124"/>
        <end position="144"/>
    </location>
</feature>
<evidence type="ECO:0000313" key="2">
    <source>
        <dbReference type="EMBL" id="PRN01368.1"/>
    </source>
</evidence>
<evidence type="ECO:0000313" key="3">
    <source>
        <dbReference type="Proteomes" id="UP000238811"/>
    </source>
</evidence>
<feature type="transmembrane region" description="Helical" evidence="1">
    <location>
        <begin position="245"/>
        <end position="264"/>
    </location>
</feature>
<feature type="transmembrane region" description="Helical" evidence="1">
    <location>
        <begin position="342"/>
        <end position="361"/>
    </location>
</feature>
<dbReference type="Proteomes" id="UP000238811">
    <property type="component" value="Unassembled WGS sequence"/>
</dbReference>
<feature type="transmembrane region" description="Helical" evidence="1">
    <location>
        <begin position="48"/>
        <end position="66"/>
    </location>
</feature>
<feature type="transmembrane region" description="Helical" evidence="1">
    <location>
        <begin position="96"/>
        <end position="112"/>
    </location>
</feature>
<keyword evidence="1" id="KW-0812">Transmembrane</keyword>
<comment type="caution">
    <text evidence="2">The sequence shown here is derived from an EMBL/GenBank/DDBJ whole genome shotgun (WGS) entry which is preliminary data.</text>
</comment>
<protein>
    <recommendedName>
        <fullName evidence="4">Wzy</fullName>
    </recommendedName>
</protein>
<gene>
    <name evidence="2" type="ORF">CJ668_02555</name>
</gene>
<proteinExistence type="predicted"/>